<evidence type="ECO:0000259" key="3">
    <source>
        <dbReference type="Pfam" id="PF10551"/>
    </source>
</evidence>
<feature type="region of interest" description="Disordered" evidence="1">
    <location>
        <begin position="1"/>
        <end position="40"/>
    </location>
</feature>
<dbReference type="Pfam" id="PF03108">
    <property type="entry name" value="DBD_Tnp_Mut"/>
    <property type="match status" value="1"/>
</dbReference>
<protein>
    <recommendedName>
        <fullName evidence="6">Transposase</fullName>
    </recommendedName>
</protein>
<proteinExistence type="predicted"/>
<evidence type="ECO:0000259" key="2">
    <source>
        <dbReference type="Pfam" id="PF03108"/>
    </source>
</evidence>
<dbReference type="InterPro" id="IPR004332">
    <property type="entry name" value="Transposase_MuDR"/>
</dbReference>
<dbReference type="Pfam" id="PF10551">
    <property type="entry name" value="MULE"/>
    <property type="match status" value="1"/>
</dbReference>
<organism evidence="4 5">
    <name type="scientific">Paspalum notatum var. saurae</name>
    <dbReference type="NCBI Taxonomy" id="547442"/>
    <lineage>
        <taxon>Eukaryota</taxon>
        <taxon>Viridiplantae</taxon>
        <taxon>Streptophyta</taxon>
        <taxon>Embryophyta</taxon>
        <taxon>Tracheophyta</taxon>
        <taxon>Spermatophyta</taxon>
        <taxon>Magnoliopsida</taxon>
        <taxon>Liliopsida</taxon>
        <taxon>Poales</taxon>
        <taxon>Poaceae</taxon>
        <taxon>PACMAD clade</taxon>
        <taxon>Panicoideae</taxon>
        <taxon>Andropogonodae</taxon>
        <taxon>Paspaleae</taxon>
        <taxon>Paspalinae</taxon>
        <taxon>Paspalum</taxon>
    </lineage>
</organism>
<feature type="domain" description="MULE transposase" evidence="3">
    <location>
        <begin position="386"/>
        <end position="490"/>
    </location>
</feature>
<evidence type="ECO:0000313" key="5">
    <source>
        <dbReference type="Proteomes" id="UP001341281"/>
    </source>
</evidence>
<feature type="compositionally biased region" description="Basic residues" evidence="1">
    <location>
        <begin position="15"/>
        <end position="26"/>
    </location>
</feature>
<reference evidence="4 5" key="1">
    <citation type="submission" date="2024-02" db="EMBL/GenBank/DDBJ databases">
        <title>High-quality chromosome-scale genome assembly of Pensacola bahiagrass (Paspalum notatum Flugge var. saurae).</title>
        <authorList>
            <person name="Vega J.M."/>
            <person name="Podio M."/>
            <person name="Orjuela J."/>
            <person name="Siena L.A."/>
            <person name="Pessino S.C."/>
            <person name="Combes M.C."/>
            <person name="Mariac C."/>
            <person name="Albertini E."/>
            <person name="Pupilli F."/>
            <person name="Ortiz J.P.A."/>
            <person name="Leblanc O."/>
        </authorList>
    </citation>
    <scope>NUCLEOTIDE SEQUENCE [LARGE SCALE GENOMIC DNA]</scope>
    <source>
        <strain evidence="4">R1</strain>
        <tissue evidence="4">Leaf</tissue>
    </source>
</reference>
<gene>
    <name evidence="4" type="ORF">U9M48_032235</name>
</gene>
<dbReference type="Proteomes" id="UP001341281">
    <property type="component" value="Chromosome 07"/>
</dbReference>
<dbReference type="PANTHER" id="PTHR31973">
    <property type="entry name" value="POLYPROTEIN, PUTATIVE-RELATED"/>
    <property type="match status" value="1"/>
</dbReference>
<evidence type="ECO:0000256" key="1">
    <source>
        <dbReference type="SAM" id="MobiDB-lite"/>
    </source>
</evidence>
<dbReference type="InterPro" id="IPR018289">
    <property type="entry name" value="MULE_transposase_dom"/>
</dbReference>
<evidence type="ECO:0000313" key="4">
    <source>
        <dbReference type="EMBL" id="WVZ85290.1"/>
    </source>
</evidence>
<feature type="region of interest" description="Disordered" evidence="1">
    <location>
        <begin position="108"/>
        <end position="140"/>
    </location>
</feature>
<keyword evidence="5" id="KW-1185">Reference proteome</keyword>
<accession>A0AAQ3U4N9</accession>
<name>A0AAQ3U4N9_PASNO</name>
<feature type="domain" description="Transposase MuDR plant" evidence="2">
    <location>
        <begin position="188"/>
        <end position="243"/>
    </location>
</feature>
<feature type="compositionally biased region" description="Basic and acidic residues" evidence="1">
    <location>
        <begin position="118"/>
        <end position="127"/>
    </location>
</feature>
<dbReference type="EMBL" id="CP144751">
    <property type="protein sequence ID" value="WVZ85290.1"/>
    <property type="molecule type" value="Genomic_DNA"/>
</dbReference>
<sequence length="512" mass="59140">MERGGGGAAEGRRAPERKRGRGAAHRRGGEGGCSAREKKRCRSVTKGLDKAIERPFRSVYNRFMKCFKLDHNEPYEKVNAEAESARGSDEATVVEQVVENNVNELNEIGDDEQGEASETVREPRGGADEGEEIPDAAGGYEADVRVDEDSDHEDDTLNQVPSQWANYDHSQLLVNEGETVPWEYSENQVSVGAIYHSKIELKEAIQKWSAKCLKKEFRVQKSSPQVYDVKCIRDDCPFRVHAYLGKYDTFWIVSRIEHHTCIFEELDSQHRNLTVDFVAQHMYSKIVNNPEYEPKAIINSIEDDFQYKISYSKAYRAKQKVLEMRWGTYEASYHNLPRVLNTLCEESRYFEIKHYNLHQDPTKRILQRAFFALGACINAFQYCRQVICIDGTFLIARYKGTMLTAIAANGNNQVLPLTFAFVEIENGDSWYWFLERIKSCIVQDRQDVCVIHDRHGGIMQAMQDLQKGSVQRQRTLKWVDLKSRWCMRHMGANFQKQFKSKKLTKLFKRFCS</sequence>
<dbReference type="AlphaFoldDB" id="A0AAQ3U4N9"/>
<dbReference type="PANTHER" id="PTHR31973:SF195">
    <property type="entry name" value="MUDR FAMILY TRANSPOSASE"/>
    <property type="match status" value="1"/>
</dbReference>
<evidence type="ECO:0008006" key="6">
    <source>
        <dbReference type="Google" id="ProtNLM"/>
    </source>
</evidence>